<keyword evidence="1" id="KW-1133">Transmembrane helix</keyword>
<keyword evidence="1" id="KW-0812">Transmembrane</keyword>
<protein>
    <recommendedName>
        <fullName evidence="4">DUF4352 domain-containing protein</fullName>
    </recommendedName>
</protein>
<proteinExistence type="predicted"/>
<dbReference type="EMBL" id="BAABCP010000001">
    <property type="protein sequence ID" value="GAA3939054.1"/>
    <property type="molecule type" value="Genomic_DNA"/>
</dbReference>
<keyword evidence="1" id="KW-0472">Membrane</keyword>
<feature type="transmembrane region" description="Helical" evidence="1">
    <location>
        <begin position="33"/>
        <end position="54"/>
    </location>
</feature>
<evidence type="ECO:0000313" key="2">
    <source>
        <dbReference type="EMBL" id="GAA3939054.1"/>
    </source>
</evidence>
<keyword evidence="3" id="KW-1185">Reference proteome</keyword>
<comment type="caution">
    <text evidence="2">The sequence shown here is derived from an EMBL/GenBank/DDBJ whole genome shotgun (WGS) entry which is preliminary data.</text>
</comment>
<gene>
    <name evidence="2" type="ORF">GCM10022383_16370</name>
</gene>
<name>A0ABP7N7B0_9MICO</name>
<evidence type="ECO:0008006" key="4">
    <source>
        <dbReference type="Google" id="ProtNLM"/>
    </source>
</evidence>
<dbReference type="Proteomes" id="UP001501591">
    <property type="component" value="Unassembled WGS sequence"/>
</dbReference>
<organism evidence="2 3">
    <name type="scientific">Microbacterium soli</name>
    <dbReference type="NCBI Taxonomy" id="446075"/>
    <lineage>
        <taxon>Bacteria</taxon>
        <taxon>Bacillati</taxon>
        <taxon>Actinomycetota</taxon>
        <taxon>Actinomycetes</taxon>
        <taxon>Micrococcales</taxon>
        <taxon>Microbacteriaceae</taxon>
        <taxon>Microbacterium</taxon>
    </lineage>
</organism>
<reference evidence="3" key="1">
    <citation type="journal article" date="2019" name="Int. J. Syst. Evol. Microbiol.">
        <title>The Global Catalogue of Microorganisms (GCM) 10K type strain sequencing project: providing services to taxonomists for standard genome sequencing and annotation.</title>
        <authorList>
            <consortium name="The Broad Institute Genomics Platform"/>
            <consortium name="The Broad Institute Genome Sequencing Center for Infectious Disease"/>
            <person name="Wu L."/>
            <person name="Ma J."/>
        </authorList>
    </citation>
    <scope>NUCLEOTIDE SEQUENCE [LARGE SCALE GENOMIC DNA]</scope>
    <source>
        <strain evidence="3">JCM 17024</strain>
    </source>
</reference>
<sequence>MVTSAPSSPAQGSPVQERTLLTRMRRMASLVPTPWLITAGGAALLAATAAFGGLETVPPQPIPTVEPGEQYSGSDLELTVRNVELRAERGNAASFPDPQRGEKVLAVTVDVVNTFERPRMAAGAATVSPVVDGVLVEGIDAKPALAYADGSSGTVWLQPDVPVRVVLSWVVGADDLRDGDEVRLTLPDSTHSVGTSVQRGVDIWDEVVVGAVVTASVQEVPAAAGGTS</sequence>
<accession>A0ABP7N7B0</accession>
<evidence type="ECO:0000313" key="3">
    <source>
        <dbReference type="Proteomes" id="UP001501591"/>
    </source>
</evidence>
<evidence type="ECO:0000256" key="1">
    <source>
        <dbReference type="SAM" id="Phobius"/>
    </source>
</evidence>